<proteinExistence type="predicted"/>
<evidence type="ECO:0000256" key="2">
    <source>
        <dbReference type="ARBA" id="ARBA00023015"/>
    </source>
</evidence>
<evidence type="ECO:0000256" key="3">
    <source>
        <dbReference type="ARBA" id="ARBA00023125"/>
    </source>
</evidence>
<gene>
    <name evidence="7" type="ORF">DL762_007838</name>
</gene>
<dbReference type="EMBL" id="QJNS01000301">
    <property type="protein sequence ID" value="RYO80081.1"/>
    <property type="molecule type" value="Genomic_DNA"/>
</dbReference>
<organism evidence="7 8">
    <name type="scientific">Monosporascus cannonballus</name>
    <dbReference type="NCBI Taxonomy" id="155416"/>
    <lineage>
        <taxon>Eukaryota</taxon>
        <taxon>Fungi</taxon>
        <taxon>Dikarya</taxon>
        <taxon>Ascomycota</taxon>
        <taxon>Pezizomycotina</taxon>
        <taxon>Sordariomycetes</taxon>
        <taxon>Xylariomycetidae</taxon>
        <taxon>Xylariales</taxon>
        <taxon>Xylariales incertae sedis</taxon>
        <taxon>Monosporascus</taxon>
    </lineage>
</organism>
<evidence type="ECO:0000256" key="6">
    <source>
        <dbReference type="SAM" id="MobiDB-lite"/>
    </source>
</evidence>
<keyword evidence="5" id="KW-0539">Nucleus</keyword>
<sequence length="695" mass="75792">MDTSQSQLTLLSAAANNNEIQCQTQGPTPTHQRRQRTSAPYGHACAGCARAKCKCIISSRGAACERCRRLGRACVPSATVRKRSTAASRRAAARDDRGGGSGSSDNGNGNSSSGRAARLEEKLDDLVTLLRSQASTSAVGAGGVVGVSGVAAAHAVTAAGPQQAPTPGSTGGDHPRLGVGDVFPSAQLVGPAVANQVAVPTCNQHLDPGRTFVVPDHLGPRQSAEESLRIFRENHLRFFPANDLQRERPFLWLNIRALTCKSSAQQHAFGNRIREIVGRKVLGGSERSMDLLLGLLGYLGWGITQITGNFFLAVFAGVAAAMVSDMRLDTPTHFNPYKELSAFKPYRFRYPPPSYSPHRTNEQRRAALACWVIGTNNFYIFKSQHMRWTPHMEESLQKLADEPDWVGDQVLVVLVRVFRILEELSHIRWSAFEVGDHAAATRPTPVYYVKALRANLESIRRDLPTELVENRVILTHLYSVEAQINELGLRSPAPSSLPVSMDFVRTECFEGFLRATKLWLEKYFSFEPTEYIGFTISMFLFFSRLTQILYRLSLTDDPAWDRAAVRHAVDLIATLETGASRFASVAHAAGFEGDGSDGGDTFTRAAHTLQATIPNWRAKPEQAGAIPTTAPAAGGKAGIAGAGETDLAAGATTAHESQLGSSSSVDRMEEFMMMDFADDPWITEFFTPLWDSPWR</sequence>
<feature type="region of interest" description="Disordered" evidence="6">
    <location>
        <begin position="78"/>
        <end position="115"/>
    </location>
</feature>
<keyword evidence="2" id="KW-0805">Transcription regulation</keyword>
<keyword evidence="4" id="KW-0804">Transcription</keyword>
<comment type="caution">
    <text evidence="7">The sequence shown here is derived from an EMBL/GenBank/DDBJ whole genome shotgun (WGS) entry which is preliminary data.</text>
</comment>
<dbReference type="Proteomes" id="UP000294003">
    <property type="component" value="Unassembled WGS sequence"/>
</dbReference>
<evidence type="ECO:0000313" key="7">
    <source>
        <dbReference type="EMBL" id="RYO80081.1"/>
    </source>
</evidence>
<name>A0ABY0GYI2_9PEZI</name>
<reference evidence="7 8" key="1">
    <citation type="submission" date="2018-06" db="EMBL/GenBank/DDBJ databases">
        <title>Complete Genomes of Monosporascus.</title>
        <authorList>
            <person name="Robinson A.J."/>
            <person name="Natvig D.O."/>
        </authorList>
    </citation>
    <scope>NUCLEOTIDE SEQUENCE [LARGE SCALE GENOMIC DNA]</scope>
    <source>
        <strain evidence="7 8">CBS 609.92</strain>
    </source>
</reference>
<evidence type="ECO:0000256" key="1">
    <source>
        <dbReference type="ARBA" id="ARBA00004123"/>
    </source>
</evidence>
<keyword evidence="3" id="KW-0238">DNA-binding</keyword>
<dbReference type="InterPro" id="IPR051089">
    <property type="entry name" value="prtT"/>
</dbReference>
<dbReference type="PANTHER" id="PTHR31845:SF32">
    <property type="entry name" value="MISCELLANEOUS ZN(II)2CYS6 TRANSCRIPTION FACTOR (EUROFUNG)-RELATED"/>
    <property type="match status" value="1"/>
</dbReference>
<comment type="subcellular location">
    <subcellularLocation>
        <location evidence="1">Nucleus</location>
    </subcellularLocation>
</comment>
<dbReference type="PANTHER" id="PTHR31845">
    <property type="entry name" value="FINGER DOMAIN PROTEIN, PUTATIVE-RELATED"/>
    <property type="match status" value="1"/>
</dbReference>
<keyword evidence="8" id="KW-1185">Reference proteome</keyword>
<feature type="compositionally biased region" description="Low complexity" evidence="6">
    <location>
        <begin position="103"/>
        <end position="115"/>
    </location>
</feature>
<evidence type="ECO:0000256" key="5">
    <source>
        <dbReference type="ARBA" id="ARBA00023242"/>
    </source>
</evidence>
<evidence type="ECO:0008006" key="9">
    <source>
        <dbReference type="Google" id="ProtNLM"/>
    </source>
</evidence>
<accession>A0ABY0GYI2</accession>
<evidence type="ECO:0000313" key="8">
    <source>
        <dbReference type="Proteomes" id="UP000294003"/>
    </source>
</evidence>
<evidence type="ECO:0000256" key="4">
    <source>
        <dbReference type="ARBA" id="ARBA00023163"/>
    </source>
</evidence>
<protein>
    <recommendedName>
        <fullName evidence="9">Zn(2)-C6 fungal-type domain-containing protein</fullName>
    </recommendedName>
</protein>